<sequence length="204" mass="22372">MPLFLQGLFGSRRSDQHPKSSSSLTDRLPLAEPKRSLLNAPPQTVGGPADVTTSDRLGSPRSEKRSRPSNSPESDDLREPKEEGFLWQSIDPPAELMHSALGPARSNHQQKNSTASDQSLDEPASPTSLPGYSDVSGAVVVDWNGLPRFLDPQEEQERKEALQRAVRERMLGLPRTTEFNWAQPCHGDHLPEYSAGRHGSASTS</sequence>
<organism evidence="2 3">
    <name type="scientific">Penicilliopsis zonata CBS 506.65</name>
    <dbReference type="NCBI Taxonomy" id="1073090"/>
    <lineage>
        <taxon>Eukaryota</taxon>
        <taxon>Fungi</taxon>
        <taxon>Dikarya</taxon>
        <taxon>Ascomycota</taxon>
        <taxon>Pezizomycotina</taxon>
        <taxon>Eurotiomycetes</taxon>
        <taxon>Eurotiomycetidae</taxon>
        <taxon>Eurotiales</taxon>
        <taxon>Aspergillaceae</taxon>
        <taxon>Penicilliopsis</taxon>
    </lineage>
</organism>
<feature type="region of interest" description="Disordered" evidence="1">
    <location>
        <begin position="177"/>
        <end position="204"/>
    </location>
</feature>
<feature type="compositionally biased region" description="Polar residues" evidence="1">
    <location>
        <begin position="106"/>
        <end position="118"/>
    </location>
</feature>
<dbReference type="Proteomes" id="UP000184188">
    <property type="component" value="Unassembled WGS sequence"/>
</dbReference>
<dbReference type="RefSeq" id="XP_022578471.1">
    <property type="nucleotide sequence ID" value="XM_022730238.1"/>
</dbReference>
<accession>A0A1L9SA00</accession>
<evidence type="ECO:0000313" key="2">
    <source>
        <dbReference type="EMBL" id="OJJ43961.1"/>
    </source>
</evidence>
<proteinExistence type="predicted"/>
<dbReference type="GeneID" id="34616702"/>
<gene>
    <name evidence="2" type="ORF">ASPZODRAFT_801256</name>
</gene>
<protein>
    <submittedName>
        <fullName evidence="2">Uncharacterized protein</fullName>
    </submittedName>
</protein>
<feature type="region of interest" description="Disordered" evidence="1">
    <location>
        <begin position="1"/>
        <end position="135"/>
    </location>
</feature>
<feature type="compositionally biased region" description="Basic and acidic residues" evidence="1">
    <location>
        <begin position="75"/>
        <end position="84"/>
    </location>
</feature>
<reference evidence="3" key="1">
    <citation type="journal article" date="2017" name="Genome Biol.">
        <title>Comparative genomics reveals high biological diversity and specific adaptations in the industrially and medically important fungal genus Aspergillus.</title>
        <authorList>
            <person name="de Vries R.P."/>
            <person name="Riley R."/>
            <person name="Wiebenga A."/>
            <person name="Aguilar-Osorio G."/>
            <person name="Amillis S."/>
            <person name="Uchima C.A."/>
            <person name="Anderluh G."/>
            <person name="Asadollahi M."/>
            <person name="Askin M."/>
            <person name="Barry K."/>
            <person name="Battaglia E."/>
            <person name="Bayram O."/>
            <person name="Benocci T."/>
            <person name="Braus-Stromeyer S.A."/>
            <person name="Caldana C."/>
            <person name="Canovas D."/>
            <person name="Cerqueira G.C."/>
            <person name="Chen F."/>
            <person name="Chen W."/>
            <person name="Choi C."/>
            <person name="Clum A."/>
            <person name="Dos Santos R.A."/>
            <person name="Damasio A.R."/>
            <person name="Diallinas G."/>
            <person name="Emri T."/>
            <person name="Fekete E."/>
            <person name="Flipphi M."/>
            <person name="Freyberg S."/>
            <person name="Gallo A."/>
            <person name="Gournas C."/>
            <person name="Habgood R."/>
            <person name="Hainaut M."/>
            <person name="Harispe M.L."/>
            <person name="Henrissat B."/>
            <person name="Hilden K.S."/>
            <person name="Hope R."/>
            <person name="Hossain A."/>
            <person name="Karabika E."/>
            <person name="Karaffa L."/>
            <person name="Karanyi Z."/>
            <person name="Krasevec N."/>
            <person name="Kuo A."/>
            <person name="Kusch H."/>
            <person name="LaButti K."/>
            <person name="Lagendijk E.L."/>
            <person name="Lapidus A."/>
            <person name="Levasseur A."/>
            <person name="Lindquist E."/>
            <person name="Lipzen A."/>
            <person name="Logrieco A.F."/>
            <person name="MacCabe A."/>
            <person name="Maekelae M.R."/>
            <person name="Malavazi I."/>
            <person name="Melin P."/>
            <person name="Meyer V."/>
            <person name="Mielnichuk N."/>
            <person name="Miskei M."/>
            <person name="Molnar A.P."/>
            <person name="Mule G."/>
            <person name="Ngan C.Y."/>
            <person name="Orejas M."/>
            <person name="Orosz E."/>
            <person name="Ouedraogo J.P."/>
            <person name="Overkamp K.M."/>
            <person name="Park H.-S."/>
            <person name="Perrone G."/>
            <person name="Piumi F."/>
            <person name="Punt P.J."/>
            <person name="Ram A.F."/>
            <person name="Ramon A."/>
            <person name="Rauscher S."/>
            <person name="Record E."/>
            <person name="Riano-Pachon D.M."/>
            <person name="Robert V."/>
            <person name="Roehrig J."/>
            <person name="Ruller R."/>
            <person name="Salamov A."/>
            <person name="Salih N.S."/>
            <person name="Samson R.A."/>
            <person name="Sandor E."/>
            <person name="Sanguinetti M."/>
            <person name="Schuetze T."/>
            <person name="Sepcic K."/>
            <person name="Shelest E."/>
            <person name="Sherlock G."/>
            <person name="Sophianopoulou V."/>
            <person name="Squina F.M."/>
            <person name="Sun H."/>
            <person name="Susca A."/>
            <person name="Todd R.B."/>
            <person name="Tsang A."/>
            <person name="Unkles S.E."/>
            <person name="van de Wiele N."/>
            <person name="van Rossen-Uffink D."/>
            <person name="Oliveira J.V."/>
            <person name="Vesth T.C."/>
            <person name="Visser J."/>
            <person name="Yu J.-H."/>
            <person name="Zhou M."/>
            <person name="Andersen M.R."/>
            <person name="Archer D.B."/>
            <person name="Baker S.E."/>
            <person name="Benoit I."/>
            <person name="Brakhage A.A."/>
            <person name="Braus G.H."/>
            <person name="Fischer R."/>
            <person name="Frisvad J.C."/>
            <person name="Goldman G.H."/>
            <person name="Houbraken J."/>
            <person name="Oakley B."/>
            <person name="Pocsi I."/>
            <person name="Scazzocchio C."/>
            <person name="Seiboth B."/>
            <person name="vanKuyk P.A."/>
            <person name="Wortman J."/>
            <person name="Dyer P.S."/>
            <person name="Grigoriev I.V."/>
        </authorList>
    </citation>
    <scope>NUCLEOTIDE SEQUENCE [LARGE SCALE GENOMIC DNA]</scope>
    <source>
        <strain evidence="3">CBS 506.65</strain>
    </source>
</reference>
<evidence type="ECO:0000313" key="3">
    <source>
        <dbReference type="Proteomes" id="UP000184188"/>
    </source>
</evidence>
<evidence type="ECO:0000256" key="1">
    <source>
        <dbReference type="SAM" id="MobiDB-lite"/>
    </source>
</evidence>
<dbReference type="OrthoDB" id="4508069at2759"/>
<dbReference type="VEuPathDB" id="FungiDB:ASPZODRAFT_801256"/>
<keyword evidence="3" id="KW-1185">Reference proteome</keyword>
<name>A0A1L9SA00_9EURO</name>
<dbReference type="EMBL" id="KV878349">
    <property type="protein sequence ID" value="OJJ43961.1"/>
    <property type="molecule type" value="Genomic_DNA"/>
</dbReference>
<dbReference type="AlphaFoldDB" id="A0A1L9SA00"/>